<sequence>MPRQDVTDDPVPPMNQFLETLANHIVNRLSIAATVTAEFKSGAWPVSVHGPSLLALKPWFLFGILVTNPARHGQR</sequence>
<gene>
    <name evidence="1" type="ORF">APUU_31397A</name>
</gene>
<dbReference type="RefSeq" id="XP_041555366.1">
    <property type="nucleotide sequence ID" value="XM_041702598.1"/>
</dbReference>
<dbReference type="EMBL" id="AP024445">
    <property type="protein sequence ID" value="BCS23172.1"/>
    <property type="molecule type" value="Genomic_DNA"/>
</dbReference>
<dbReference type="GeneID" id="64973177"/>
<dbReference type="AlphaFoldDB" id="A0A7R8ALX9"/>
<reference evidence="1" key="2">
    <citation type="submission" date="2021-02" db="EMBL/GenBank/DDBJ databases">
        <title>Aspergillus puulaauensis MK2 genome sequence.</title>
        <authorList>
            <person name="Futagami T."/>
            <person name="Mori K."/>
            <person name="Kadooka C."/>
            <person name="Tanaka T."/>
        </authorList>
    </citation>
    <scope>NUCLEOTIDE SEQUENCE</scope>
    <source>
        <strain evidence="1">MK2</strain>
    </source>
</reference>
<accession>A0A7R8ALX9</accession>
<reference evidence="1" key="1">
    <citation type="submission" date="2021-01" db="EMBL/GenBank/DDBJ databases">
        <authorList>
            <consortium name="Aspergillus puulaauensis MK2 genome sequencing consortium"/>
            <person name="Kazuki M."/>
            <person name="Futagami T."/>
        </authorList>
    </citation>
    <scope>NUCLEOTIDE SEQUENCE</scope>
    <source>
        <strain evidence="1">MK2</strain>
    </source>
</reference>
<dbReference type="KEGG" id="apuu:APUU_31397A"/>
<organism evidence="1 2">
    <name type="scientific">Aspergillus puulaauensis</name>
    <dbReference type="NCBI Taxonomy" id="1220207"/>
    <lineage>
        <taxon>Eukaryota</taxon>
        <taxon>Fungi</taxon>
        <taxon>Dikarya</taxon>
        <taxon>Ascomycota</taxon>
        <taxon>Pezizomycotina</taxon>
        <taxon>Eurotiomycetes</taxon>
        <taxon>Eurotiomycetidae</taxon>
        <taxon>Eurotiales</taxon>
        <taxon>Aspergillaceae</taxon>
        <taxon>Aspergillus</taxon>
    </lineage>
</organism>
<protein>
    <submittedName>
        <fullName evidence="1">Uncharacterized protein</fullName>
    </submittedName>
</protein>
<evidence type="ECO:0000313" key="1">
    <source>
        <dbReference type="EMBL" id="BCS23172.1"/>
    </source>
</evidence>
<evidence type="ECO:0000313" key="2">
    <source>
        <dbReference type="Proteomes" id="UP000654913"/>
    </source>
</evidence>
<dbReference type="Proteomes" id="UP000654913">
    <property type="component" value="Chromosome 3"/>
</dbReference>
<name>A0A7R8ALX9_9EURO</name>
<proteinExistence type="predicted"/>
<keyword evidence="2" id="KW-1185">Reference proteome</keyword>